<dbReference type="InterPro" id="IPR000182">
    <property type="entry name" value="GNAT_dom"/>
</dbReference>
<proteinExistence type="predicted"/>
<keyword evidence="3" id="KW-1185">Reference proteome</keyword>
<dbReference type="EMBL" id="JANBVN010000137">
    <property type="protein sequence ID" value="KAJ9138985.1"/>
    <property type="molecule type" value="Genomic_DNA"/>
</dbReference>
<comment type="caution">
    <text evidence="2">The sequence shown here is derived from an EMBL/GenBank/DDBJ whole genome shotgun (WGS) entry which is preliminary data.</text>
</comment>
<dbReference type="GO" id="GO:0016747">
    <property type="term" value="F:acyltransferase activity, transferring groups other than amino-acyl groups"/>
    <property type="evidence" value="ECO:0007669"/>
    <property type="project" value="InterPro"/>
</dbReference>
<dbReference type="InterPro" id="IPR052523">
    <property type="entry name" value="Trichothecene_AcTrans"/>
</dbReference>
<evidence type="ECO:0000313" key="3">
    <source>
        <dbReference type="Proteomes" id="UP001174691"/>
    </source>
</evidence>
<reference evidence="2" key="1">
    <citation type="submission" date="2022-07" db="EMBL/GenBank/DDBJ databases">
        <title>Fungi with potential for degradation of polypropylene.</title>
        <authorList>
            <person name="Gostincar C."/>
        </authorList>
    </citation>
    <scope>NUCLEOTIDE SEQUENCE</scope>
    <source>
        <strain evidence="2">EXF-13287</strain>
    </source>
</reference>
<gene>
    <name evidence="2" type="ORF">NKR19_g7639</name>
</gene>
<dbReference type="PANTHER" id="PTHR42791:SF17">
    <property type="entry name" value="ACETYLTRANSFERASE, GNAT FAMILY FAMILY (AFU_ORTHOLOGUE AFUA_8G05690)"/>
    <property type="match status" value="1"/>
</dbReference>
<dbReference type="Pfam" id="PF13508">
    <property type="entry name" value="Acetyltransf_7"/>
    <property type="match status" value="1"/>
</dbReference>
<dbReference type="PANTHER" id="PTHR42791">
    <property type="entry name" value="GNAT FAMILY ACETYLTRANSFERASE"/>
    <property type="match status" value="1"/>
</dbReference>
<dbReference type="Gene3D" id="3.40.630.30">
    <property type="match status" value="1"/>
</dbReference>
<organism evidence="2 3">
    <name type="scientific">Coniochaeta hoffmannii</name>
    <dbReference type="NCBI Taxonomy" id="91930"/>
    <lineage>
        <taxon>Eukaryota</taxon>
        <taxon>Fungi</taxon>
        <taxon>Dikarya</taxon>
        <taxon>Ascomycota</taxon>
        <taxon>Pezizomycotina</taxon>
        <taxon>Sordariomycetes</taxon>
        <taxon>Sordariomycetidae</taxon>
        <taxon>Coniochaetales</taxon>
        <taxon>Coniochaetaceae</taxon>
        <taxon>Coniochaeta</taxon>
    </lineage>
</organism>
<name>A0AA38RJA8_9PEZI</name>
<protein>
    <submittedName>
        <fullName evidence="2">Acyl-CoA N-acyltransferase</fullName>
    </submittedName>
</protein>
<accession>A0AA38RJA8</accession>
<dbReference type="CDD" id="cd04301">
    <property type="entry name" value="NAT_SF"/>
    <property type="match status" value="1"/>
</dbReference>
<dbReference type="Proteomes" id="UP001174691">
    <property type="component" value="Unassembled WGS sequence"/>
</dbReference>
<dbReference type="AlphaFoldDB" id="A0AA38RJA8"/>
<evidence type="ECO:0000259" key="1">
    <source>
        <dbReference type="PROSITE" id="PS51186"/>
    </source>
</evidence>
<feature type="domain" description="N-acetyltransferase" evidence="1">
    <location>
        <begin position="66"/>
        <end position="201"/>
    </location>
</feature>
<dbReference type="PROSITE" id="PS51186">
    <property type="entry name" value="GNAT"/>
    <property type="match status" value="1"/>
</dbReference>
<sequence length="201" mass="23237">MEFKLRPGKPEDVPNFIETFFDGFSDHAPTVRIFPRGTKPVLDYWHRSLTEEIQDPAARFIVIEDTSTSSPTMAAFAKWVRVEATDKPEEPPADAWPENGDVDLARRFFGDLHTKHGEIMGGREHWFLELIATKKAYQRKGLGARLVQWGVDEAGRDGWECYLDSTPQGKRLYQKFGFRTLCTTDYPELKYTQDFMLRDKV</sequence>
<evidence type="ECO:0000313" key="2">
    <source>
        <dbReference type="EMBL" id="KAJ9138985.1"/>
    </source>
</evidence>
<dbReference type="InterPro" id="IPR016181">
    <property type="entry name" value="Acyl_CoA_acyltransferase"/>
</dbReference>
<dbReference type="SUPFAM" id="SSF55729">
    <property type="entry name" value="Acyl-CoA N-acyltransferases (Nat)"/>
    <property type="match status" value="1"/>
</dbReference>